<accession>A0A644YRU2</accession>
<protein>
    <recommendedName>
        <fullName evidence="2">Lipoprotein</fullName>
    </recommendedName>
</protein>
<organism evidence="1">
    <name type="scientific">bioreactor metagenome</name>
    <dbReference type="NCBI Taxonomy" id="1076179"/>
    <lineage>
        <taxon>unclassified sequences</taxon>
        <taxon>metagenomes</taxon>
        <taxon>ecological metagenomes</taxon>
    </lineage>
</organism>
<proteinExistence type="predicted"/>
<name>A0A644YRU2_9ZZZZ</name>
<evidence type="ECO:0000313" key="1">
    <source>
        <dbReference type="EMBL" id="MPM31017.1"/>
    </source>
</evidence>
<reference evidence="1" key="1">
    <citation type="submission" date="2019-08" db="EMBL/GenBank/DDBJ databases">
        <authorList>
            <person name="Kucharzyk K."/>
            <person name="Murdoch R.W."/>
            <person name="Higgins S."/>
            <person name="Loffler F."/>
        </authorList>
    </citation>
    <scope>NUCLEOTIDE SEQUENCE</scope>
</reference>
<dbReference type="EMBL" id="VSSQ01005955">
    <property type="protein sequence ID" value="MPM31017.1"/>
    <property type="molecule type" value="Genomic_DNA"/>
</dbReference>
<evidence type="ECO:0008006" key="2">
    <source>
        <dbReference type="Google" id="ProtNLM"/>
    </source>
</evidence>
<dbReference type="AlphaFoldDB" id="A0A644YRU2"/>
<comment type="caution">
    <text evidence="1">The sequence shown here is derived from an EMBL/GenBank/DDBJ whole genome shotgun (WGS) entry which is preliminary data.</text>
</comment>
<dbReference type="PROSITE" id="PS51257">
    <property type="entry name" value="PROKAR_LIPOPROTEIN"/>
    <property type="match status" value="1"/>
</dbReference>
<gene>
    <name evidence="1" type="ORF">SDC9_77570</name>
</gene>
<sequence length="270" mass="31963">MNKTLFILFAALFLYSCNFSNTEKKANHYAFRDIKTCFFYNYLLENNTANLPYFENQIITELSKHENEIILFEEFIEDSACWLILECINYNNFPPGIRTPGFIVSLDSCGSMHHDCESYCPEKIADKYISYLDWHCQNFQRIGLKDIASKEMIITPEMGRVCRSRGFLEMGIETSPKNSAQIKQIRNIRDFFREAATEFYNFRDETAYKYFSKSLKDLSKTEWIKTVILSEFYSEFHFFTSDPESFNPFHIPCDHKKIIQIPNRKPRIID</sequence>